<evidence type="ECO:0000313" key="1">
    <source>
        <dbReference type="EMBL" id="CAG8779048.1"/>
    </source>
</evidence>
<comment type="caution">
    <text evidence="1">The sequence shown here is derived from an EMBL/GenBank/DDBJ whole genome shotgun (WGS) entry which is preliminary data.</text>
</comment>
<gene>
    <name evidence="1" type="ORF">GMARGA_LOCUS19460</name>
</gene>
<dbReference type="PANTHER" id="PTHR35309:SF4">
    <property type="entry name" value="TOCOPHEROL CYCLASE"/>
    <property type="match status" value="1"/>
</dbReference>
<organism evidence="1 2">
    <name type="scientific">Gigaspora margarita</name>
    <dbReference type="NCBI Taxonomy" id="4874"/>
    <lineage>
        <taxon>Eukaryota</taxon>
        <taxon>Fungi</taxon>
        <taxon>Fungi incertae sedis</taxon>
        <taxon>Mucoromycota</taxon>
        <taxon>Glomeromycotina</taxon>
        <taxon>Glomeromycetes</taxon>
        <taxon>Diversisporales</taxon>
        <taxon>Gigasporaceae</taxon>
        <taxon>Gigaspora</taxon>
    </lineage>
</organism>
<reference evidence="1 2" key="1">
    <citation type="submission" date="2021-06" db="EMBL/GenBank/DDBJ databases">
        <authorList>
            <person name="Kallberg Y."/>
            <person name="Tangrot J."/>
            <person name="Rosling A."/>
        </authorList>
    </citation>
    <scope>NUCLEOTIDE SEQUENCE [LARGE SCALE GENOMIC DNA]</scope>
    <source>
        <strain evidence="1 2">120-4 pot B 10/14</strain>
    </source>
</reference>
<dbReference type="EMBL" id="CAJVQB010016251">
    <property type="protein sequence ID" value="CAG8779048.1"/>
    <property type="molecule type" value="Genomic_DNA"/>
</dbReference>
<dbReference type="PANTHER" id="PTHR35309">
    <property type="match status" value="1"/>
</dbReference>
<protein>
    <submittedName>
        <fullName evidence="1">24120_t:CDS:1</fullName>
    </submittedName>
</protein>
<dbReference type="Pfam" id="PF14249">
    <property type="entry name" value="Tocopherol_cycl"/>
    <property type="match status" value="1"/>
</dbReference>
<sequence length="470" mass="54119">TSEIFTYLLLNAHSNIAELLLIVSSNMKLLYHPEHYHGDGIEKNFFEGWYFKTVSNDNNETFVVIVGIYRAPLNTNGNESHAFVMILLYGFDCLYYRYDVNEFEASSSSDMEFYVKIGDNKFQKSGITLDLPSSRLIKPTDKEYEEYSDLLVKDWINIINFKSSNHSNTESQLVTSPTLKQDLLNNIVRHKFISYSIYGHISFDKIVPFSATYASPSVMGPFAYIPSLECNHGLLSIDHRSQGNIELTNEENKDDFKRIIFKNGYGYIEKDWGTDFPQSYIWAQTNSFMNDDGSSIFLSVADIPLISSDGLFGKVPFFKNSLPLRFPGRLIIFYHGSTKTTYNFSTYTLSFVHELNIEMDNLAMQHTNIYVSNIQGYHLEISIKRRAGRGIPLRAPVKQFGKMSLRVEESLDAEMSVKLWHKRRYNDEIENVIFHDKSINAGLEIVGDVMWIAEKYKKKSDPIKLEMSKI</sequence>
<feature type="non-terminal residue" evidence="1">
    <location>
        <position position="1"/>
    </location>
</feature>
<evidence type="ECO:0000313" key="2">
    <source>
        <dbReference type="Proteomes" id="UP000789901"/>
    </source>
</evidence>
<accession>A0ABN7VLB0</accession>
<dbReference type="Proteomes" id="UP000789901">
    <property type="component" value="Unassembled WGS sequence"/>
</dbReference>
<proteinExistence type="predicted"/>
<dbReference type="InterPro" id="IPR025893">
    <property type="entry name" value="Tocopherol_cyclase"/>
</dbReference>
<name>A0ABN7VLB0_GIGMA</name>
<keyword evidence="2" id="KW-1185">Reference proteome</keyword>